<organism evidence="2">
    <name type="scientific">Oryza glumipatula</name>
    <dbReference type="NCBI Taxonomy" id="40148"/>
    <lineage>
        <taxon>Eukaryota</taxon>
        <taxon>Viridiplantae</taxon>
        <taxon>Streptophyta</taxon>
        <taxon>Embryophyta</taxon>
        <taxon>Tracheophyta</taxon>
        <taxon>Spermatophyta</taxon>
        <taxon>Magnoliopsida</taxon>
        <taxon>Liliopsida</taxon>
        <taxon>Poales</taxon>
        <taxon>Poaceae</taxon>
        <taxon>BOP clade</taxon>
        <taxon>Oryzoideae</taxon>
        <taxon>Oryzeae</taxon>
        <taxon>Oryzinae</taxon>
        <taxon>Oryza</taxon>
    </lineage>
</organism>
<feature type="compositionally biased region" description="Acidic residues" evidence="1">
    <location>
        <begin position="250"/>
        <end position="263"/>
    </location>
</feature>
<evidence type="ECO:0000313" key="2">
    <source>
        <dbReference type="EnsemblPlants" id="OGLUM03G24980.1"/>
    </source>
</evidence>
<feature type="region of interest" description="Disordered" evidence="1">
    <location>
        <begin position="1"/>
        <end position="43"/>
    </location>
</feature>
<feature type="compositionally biased region" description="Low complexity" evidence="1">
    <location>
        <begin position="238"/>
        <end position="247"/>
    </location>
</feature>
<evidence type="ECO:0000313" key="3">
    <source>
        <dbReference type="Proteomes" id="UP000026961"/>
    </source>
</evidence>
<feature type="region of interest" description="Disordered" evidence="1">
    <location>
        <begin position="238"/>
        <end position="299"/>
    </location>
</feature>
<dbReference type="EnsemblPlants" id="OGLUM03G24980.1">
    <property type="protein sequence ID" value="OGLUM03G24980.1"/>
    <property type="gene ID" value="OGLUM03G24980"/>
</dbReference>
<protein>
    <submittedName>
        <fullName evidence="2">Uncharacterized protein</fullName>
    </submittedName>
</protein>
<sequence length="299" mass="32086">MDDDERRGWRPKPSGNPLVHGGGQPPVELGTKEPTAGKPSDGPARLCCLPSFIEGAVSKRARQAAVTRELNLKMHGALRQAGDELFALASFGWPIDRVHAVTGKEKSRVDRRAVPAGHRTMADKPVPQRRATSEFEIDLNTLSNSPASAAAAICKAIDAPSFGAAMAAAQLPAICHRSSGSTIASFSNACSRFPLHHKNLVLCCRGTLPRAATAEHELAAEEREAVAPPRDLATEAAVRDATTTAAREGGEEEKEEAAVEEEKEAAAVDEASPCRWQQRKSQGQDGNSERAVEKRWLDY</sequence>
<reference evidence="2" key="2">
    <citation type="submission" date="2018-05" db="EMBL/GenBank/DDBJ databases">
        <title>OgluRS3 (Oryza glumaepatula Reference Sequence Version 3).</title>
        <authorList>
            <person name="Zhang J."/>
            <person name="Kudrna D."/>
            <person name="Lee S."/>
            <person name="Talag J."/>
            <person name="Welchert J."/>
            <person name="Wing R.A."/>
        </authorList>
    </citation>
    <scope>NUCLEOTIDE SEQUENCE [LARGE SCALE GENOMIC DNA]</scope>
</reference>
<proteinExistence type="predicted"/>
<keyword evidence="3" id="KW-1185">Reference proteome</keyword>
<name>A0A0D9Z9W9_9ORYZ</name>
<dbReference type="AlphaFoldDB" id="A0A0D9Z9W9"/>
<feature type="compositionally biased region" description="Basic and acidic residues" evidence="1">
    <location>
        <begin position="287"/>
        <end position="299"/>
    </location>
</feature>
<evidence type="ECO:0000256" key="1">
    <source>
        <dbReference type="SAM" id="MobiDB-lite"/>
    </source>
</evidence>
<dbReference type="Proteomes" id="UP000026961">
    <property type="component" value="Chromosome 3"/>
</dbReference>
<reference evidence="2" key="1">
    <citation type="submission" date="2015-04" db="UniProtKB">
        <authorList>
            <consortium name="EnsemblPlants"/>
        </authorList>
    </citation>
    <scope>IDENTIFICATION</scope>
</reference>
<accession>A0A0D9Z9W9</accession>
<dbReference type="Gramene" id="OGLUM03G24980.1">
    <property type="protein sequence ID" value="OGLUM03G24980.1"/>
    <property type="gene ID" value="OGLUM03G24980"/>
</dbReference>
<dbReference type="HOGENOM" id="CLU_931832_0_0_1"/>